<dbReference type="Pfam" id="PF09848">
    <property type="entry name" value="SLFN-g3_helicase"/>
    <property type="match status" value="1"/>
</dbReference>
<accession>A0A7T7D8S0</accession>
<gene>
    <name evidence="2" type="ORF">EIO64_18335</name>
</gene>
<dbReference type="RefSeq" id="WP_203005779.1">
    <property type="nucleotide sequence ID" value="NZ_CP034413.3"/>
</dbReference>
<evidence type="ECO:0000259" key="1">
    <source>
        <dbReference type="Pfam" id="PF09848"/>
    </source>
</evidence>
<keyword evidence="3" id="KW-1185">Reference proteome</keyword>
<protein>
    <submittedName>
        <fullName evidence="2">DUF2075 domain-containing protein</fullName>
    </submittedName>
</protein>
<dbReference type="GeneID" id="89523259"/>
<evidence type="ECO:0000313" key="3">
    <source>
        <dbReference type="Proteomes" id="UP000298642"/>
    </source>
</evidence>
<organism evidence="2 3">
    <name type="scientific">Dysosmobacter welbionis</name>
    <dbReference type="NCBI Taxonomy" id="2093857"/>
    <lineage>
        <taxon>Bacteria</taxon>
        <taxon>Bacillati</taxon>
        <taxon>Bacillota</taxon>
        <taxon>Clostridia</taxon>
        <taxon>Eubacteriales</taxon>
        <taxon>Oscillospiraceae</taxon>
        <taxon>Dysosmobacter</taxon>
    </lineage>
</organism>
<feature type="domain" description="Schlafen group 3-like DNA/RNA helicase" evidence="1">
    <location>
        <begin position="42"/>
        <end position="323"/>
    </location>
</feature>
<dbReference type="KEGG" id="obj:EIO64_18335"/>
<dbReference type="InterPro" id="IPR018647">
    <property type="entry name" value="SLFN_3-like_DNA/RNA_helicase"/>
</dbReference>
<sequence>MFYHLKTNPDFNGKQVGLVFSNSATRSELRSAFKRLPGGYDKEIISPIDVTKKHYDIIICDEAHRLRRNKNLGMYITNFRSGNTRLGLDDTHDELDWLVKNSDCLVLLYDRKQIACPSDIPYDVFHQRLDISHCGIRPVELQDQMRIRAGNDYVPYIHAVLNQKQLSALNFKNYEFKIFCSFSDMIETLDMKEKSVGLCRLCGGYAWKWIAKDSPDRPDISIDGVDVWWNRQTGGWLRNPNAKQEMGSIYSLPGLDLNYAAVVIGPDLYYDTESREVRVNRKHFFDNKVKRSVADDELKNYILNTYAVLLTRGILGTYVYVCDDALREYLGKFIPIVR</sequence>
<dbReference type="EMBL" id="CP034413">
    <property type="protein sequence ID" value="QQL05854.1"/>
    <property type="molecule type" value="Genomic_DNA"/>
</dbReference>
<reference evidence="3" key="1">
    <citation type="submission" date="2018-12" db="EMBL/GenBank/DDBJ databases">
        <title>Dusodibacter welbiota gen. nov., sp. nov., isolated from human faeces and emended description of the Oscillibacter genus.</title>
        <authorList>
            <person name="Le Roy T."/>
            <person name="Van der Smissen P."/>
            <person name="Delzenne N."/>
            <person name="Muccioli G."/>
            <person name="Collet J.F."/>
            <person name="Cani P.D."/>
        </authorList>
    </citation>
    <scope>NUCLEOTIDE SEQUENCE [LARGE SCALE GENOMIC DNA]</scope>
    <source>
        <strain evidence="3">J115</strain>
    </source>
</reference>
<name>A0A7T7D8S0_9FIRM</name>
<dbReference type="AlphaFoldDB" id="A0A7T7D8S0"/>
<proteinExistence type="predicted"/>
<dbReference type="Proteomes" id="UP000298642">
    <property type="component" value="Chromosome"/>
</dbReference>
<evidence type="ECO:0000313" key="2">
    <source>
        <dbReference type="EMBL" id="QQL05854.1"/>
    </source>
</evidence>